<sequence>MLLFISSIYPEESICGVLPFLTTEIEDFVL</sequence>
<dbReference type="AlphaFoldDB" id="A0A382HCL6"/>
<name>A0A382HCL6_9ZZZZ</name>
<dbReference type="EMBL" id="UINC01060478">
    <property type="protein sequence ID" value="SVB85026.1"/>
    <property type="molecule type" value="Genomic_DNA"/>
</dbReference>
<proteinExistence type="predicted"/>
<evidence type="ECO:0000313" key="1">
    <source>
        <dbReference type="EMBL" id="SVB85026.1"/>
    </source>
</evidence>
<reference evidence="1" key="1">
    <citation type="submission" date="2018-05" db="EMBL/GenBank/DDBJ databases">
        <authorList>
            <person name="Lanie J.A."/>
            <person name="Ng W.-L."/>
            <person name="Kazmierczak K.M."/>
            <person name="Andrzejewski T.M."/>
            <person name="Davidsen T.M."/>
            <person name="Wayne K.J."/>
            <person name="Tettelin H."/>
            <person name="Glass J.I."/>
            <person name="Rusch D."/>
            <person name="Podicherti R."/>
            <person name="Tsui H.-C.T."/>
            <person name="Winkler M.E."/>
        </authorList>
    </citation>
    <scope>NUCLEOTIDE SEQUENCE</scope>
</reference>
<protein>
    <submittedName>
        <fullName evidence="1">Uncharacterized protein</fullName>
    </submittedName>
</protein>
<gene>
    <name evidence="1" type="ORF">METZ01_LOCUS237880</name>
</gene>
<accession>A0A382HCL6</accession>
<organism evidence="1">
    <name type="scientific">marine metagenome</name>
    <dbReference type="NCBI Taxonomy" id="408172"/>
    <lineage>
        <taxon>unclassified sequences</taxon>
        <taxon>metagenomes</taxon>
        <taxon>ecological metagenomes</taxon>
    </lineage>
</organism>